<evidence type="ECO:0000313" key="2">
    <source>
        <dbReference type="EMBL" id="KAL3426769.1"/>
    </source>
</evidence>
<feature type="region of interest" description="Disordered" evidence="1">
    <location>
        <begin position="335"/>
        <end position="362"/>
    </location>
</feature>
<accession>A0ABR4PTT4</accession>
<dbReference type="Proteomes" id="UP001629113">
    <property type="component" value="Unassembled WGS sequence"/>
</dbReference>
<proteinExistence type="predicted"/>
<keyword evidence="3" id="KW-1185">Reference proteome</keyword>
<evidence type="ECO:0000256" key="1">
    <source>
        <dbReference type="SAM" id="MobiDB-lite"/>
    </source>
</evidence>
<sequence>MIEVESMQLARLLELHQVSSYEGLNCIETQLRKKGFWLMFYGYVHSQLQNLRKERLTFLDPPILNHLNLEDLMPLEVDDEFISSRLVLPQPVTTLSLTTGFNIASRIFWAALTSVAPRDSPAMNHQHCDCVRSRNPVLQYTHLQGRLHHLKYMLDEGLPTQLRQWSTGSSDEAGESEQSKLARAQSESMRANIHVTHLWLQSILADQIDTIRQSESGRDDAIPAPDVTVLWREREDLCRQLLHVLHSIDGVHLEPNGHHLVCKVRDVAVSLLGCPFDSQGDVSKRATEYLLEFTNILSRLDGSEKMNTLSLQSWVDTDRNAPYGKNRCVQALRRDHGASSSTRHNAIFVTTRPPDPSSGEIG</sequence>
<reference evidence="2 3" key="1">
    <citation type="submission" date="2024-06" db="EMBL/GenBank/DDBJ databases">
        <title>Complete genome of Phlyctema vagabunda strain 19-DSS-EL-015.</title>
        <authorList>
            <person name="Fiorenzani C."/>
        </authorList>
    </citation>
    <scope>NUCLEOTIDE SEQUENCE [LARGE SCALE GENOMIC DNA]</scope>
    <source>
        <strain evidence="2 3">19-DSS-EL-015</strain>
    </source>
</reference>
<name>A0ABR4PTT4_9HELO</name>
<dbReference type="EMBL" id="JBFCZG010000001">
    <property type="protein sequence ID" value="KAL3426769.1"/>
    <property type="molecule type" value="Genomic_DNA"/>
</dbReference>
<evidence type="ECO:0000313" key="3">
    <source>
        <dbReference type="Proteomes" id="UP001629113"/>
    </source>
</evidence>
<comment type="caution">
    <text evidence="2">The sequence shown here is derived from an EMBL/GenBank/DDBJ whole genome shotgun (WGS) entry which is preliminary data.</text>
</comment>
<feature type="region of interest" description="Disordered" evidence="1">
    <location>
        <begin position="164"/>
        <end position="185"/>
    </location>
</feature>
<organism evidence="2 3">
    <name type="scientific">Phlyctema vagabunda</name>
    <dbReference type="NCBI Taxonomy" id="108571"/>
    <lineage>
        <taxon>Eukaryota</taxon>
        <taxon>Fungi</taxon>
        <taxon>Dikarya</taxon>
        <taxon>Ascomycota</taxon>
        <taxon>Pezizomycotina</taxon>
        <taxon>Leotiomycetes</taxon>
        <taxon>Helotiales</taxon>
        <taxon>Dermateaceae</taxon>
        <taxon>Phlyctema</taxon>
    </lineage>
</organism>
<protein>
    <submittedName>
        <fullName evidence="2">Quinate utilization pathway activator</fullName>
    </submittedName>
</protein>
<gene>
    <name evidence="2" type="ORF">PVAG01_00278</name>
</gene>